<dbReference type="Pfam" id="PF22936">
    <property type="entry name" value="Pol_BBD"/>
    <property type="match status" value="1"/>
</dbReference>
<feature type="domain" description="Retroviral polymerase SH3-like" evidence="3">
    <location>
        <begin position="517"/>
        <end position="569"/>
    </location>
</feature>
<evidence type="ECO:0000256" key="1">
    <source>
        <dbReference type="SAM" id="MobiDB-lite"/>
    </source>
</evidence>
<protein>
    <recommendedName>
        <fullName evidence="6">CCHC-type domain-containing protein</fullName>
    </recommendedName>
</protein>
<evidence type="ECO:0000259" key="2">
    <source>
        <dbReference type="Pfam" id="PF22936"/>
    </source>
</evidence>
<accession>A0AAU9LHH1</accession>
<gene>
    <name evidence="4" type="ORF">LVIROSA_LOCUS733</name>
</gene>
<dbReference type="EMBL" id="CAKMRJ010000001">
    <property type="protein sequence ID" value="CAH1412736.1"/>
    <property type="molecule type" value="Genomic_DNA"/>
</dbReference>
<dbReference type="InterPro" id="IPR054722">
    <property type="entry name" value="PolX-like_BBD"/>
</dbReference>
<dbReference type="PANTHER" id="PTHR34222">
    <property type="entry name" value="GAG_PRE-INTEGRS DOMAIN-CONTAINING PROTEIN"/>
    <property type="match status" value="1"/>
</dbReference>
<feature type="region of interest" description="Disordered" evidence="1">
    <location>
        <begin position="591"/>
        <end position="640"/>
    </location>
</feature>
<keyword evidence="5" id="KW-1185">Reference proteome</keyword>
<evidence type="ECO:0000313" key="5">
    <source>
        <dbReference type="Proteomes" id="UP001157418"/>
    </source>
</evidence>
<comment type="caution">
    <text evidence="4">The sequence shown here is derived from an EMBL/GenBank/DDBJ whole genome shotgun (WGS) entry which is preliminary data.</text>
</comment>
<evidence type="ECO:0000313" key="4">
    <source>
        <dbReference type="EMBL" id="CAH1412736.1"/>
    </source>
</evidence>
<dbReference type="AlphaFoldDB" id="A0AAU9LHH1"/>
<dbReference type="PANTHER" id="PTHR34222:SF95">
    <property type="entry name" value="RRNA 2'-O-METHYLTRANSFERASE FIBRILLARIN-LIKE ISOFORM X1"/>
    <property type="match status" value="1"/>
</dbReference>
<sequence>MKIDGECPIELIGSCRNKVQVYRSVRMPQLHTSLHFHLTPIVMINGSSCRDLLLNSQNFCRSIPAGAENQSMSRLCYRRLWGSRNRRALILGWAYYLDAFSSYPLRTWLPSVYRGHDNWYTRGLLKHATEASECYTNDIQRLYIVVNNIQNLKQEGSMESYLGHVRALMQEFEALMPFVDSRATQTAQREKFFMVAALSGLKPEFESARHQILTGSTIPTMKDTFRRLLNMTGTNNTTQGPTSTPSAFLANLSSTSAPSLLAAGAKKGGNNKRPTCQFCGRLGHIEDKCWKKHGRPAAPPTQPNQSTSGSIHAIALTQIVNMSTSDYEAFQRYKAAQQSIHTVIGSSGTHSAFVTQGKSMGPWIVDSGATDHLCGNKHLFSKLTCSDSLPPIMVADGNKTSVNGVGSAQPISSLSLDSVLYVPKSPFNLVSVSRTTKKHSCSITFTPDSVFIQDLSTGRMIGKGHESQGHYYLGGSRASIAATAMSPQYLHHIYGHHSLSKLKRIVPSLASLESLECRDKLASKAVKCVFPGYSQLQKGYKCYSPSLNKYFMNADVTFFDHQLYYFTDPHDKSSVQQVLPIPVFLIPSTDHTSSPVVDTPTLKTYNRRPRPPIHPSTNTDGEIDPPNTGTFDSSSSSVSPLAPVLGDDDLPIAQRKDLGFRVSKSRQGSVVFNDIDMGFHGVKESWWCLVTASAAGGCGEGCSLMVRWPCLAGGALGGSLIVVLAEDGGDDRGNLLVFVESVVKDFRKIDSRTSDILEVEE</sequence>
<dbReference type="InterPro" id="IPR057670">
    <property type="entry name" value="SH3_retrovirus"/>
</dbReference>
<dbReference type="Proteomes" id="UP001157418">
    <property type="component" value="Unassembled WGS sequence"/>
</dbReference>
<proteinExistence type="predicted"/>
<evidence type="ECO:0008006" key="6">
    <source>
        <dbReference type="Google" id="ProtNLM"/>
    </source>
</evidence>
<feature type="compositionally biased region" description="Polar residues" evidence="1">
    <location>
        <begin position="591"/>
        <end position="604"/>
    </location>
</feature>
<reference evidence="4 5" key="1">
    <citation type="submission" date="2022-01" db="EMBL/GenBank/DDBJ databases">
        <authorList>
            <person name="Xiong W."/>
            <person name="Schranz E."/>
        </authorList>
    </citation>
    <scope>NUCLEOTIDE SEQUENCE [LARGE SCALE GENOMIC DNA]</scope>
</reference>
<dbReference type="Pfam" id="PF25597">
    <property type="entry name" value="SH3_retrovirus"/>
    <property type="match status" value="1"/>
</dbReference>
<name>A0AAU9LHH1_9ASTR</name>
<organism evidence="4 5">
    <name type="scientific">Lactuca virosa</name>
    <dbReference type="NCBI Taxonomy" id="75947"/>
    <lineage>
        <taxon>Eukaryota</taxon>
        <taxon>Viridiplantae</taxon>
        <taxon>Streptophyta</taxon>
        <taxon>Embryophyta</taxon>
        <taxon>Tracheophyta</taxon>
        <taxon>Spermatophyta</taxon>
        <taxon>Magnoliopsida</taxon>
        <taxon>eudicotyledons</taxon>
        <taxon>Gunneridae</taxon>
        <taxon>Pentapetalae</taxon>
        <taxon>asterids</taxon>
        <taxon>campanulids</taxon>
        <taxon>Asterales</taxon>
        <taxon>Asteraceae</taxon>
        <taxon>Cichorioideae</taxon>
        <taxon>Cichorieae</taxon>
        <taxon>Lactucinae</taxon>
        <taxon>Lactuca</taxon>
    </lineage>
</organism>
<evidence type="ECO:0000259" key="3">
    <source>
        <dbReference type="Pfam" id="PF25597"/>
    </source>
</evidence>
<feature type="domain" description="Retrovirus-related Pol polyprotein from transposon TNT 1-94-like beta-barrel" evidence="2">
    <location>
        <begin position="363"/>
        <end position="438"/>
    </location>
</feature>